<evidence type="ECO:0000256" key="2">
    <source>
        <dbReference type="ARBA" id="ARBA00022737"/>
    </source>
</evidence>
<evidence type="ECO:0000313" key="8">
    <source>
        <dbReference type="Proteomes" id="UP000886885"/>
    </source>
</evidence>
<dbReference type="CDD" id="cd05992">
    <property type="entry name" value="PB1"/>
    <property type="match status" value="1"/>
</dbReference>
<feature type="repeat" description="TPR" evidence="4">
    <location>
        <begin position="45"/>
        <end position="78"/>
    </location>
</feature>
<reference evidence="7" key="1">
    <citation type="journal article" date="2020" name="bioRxiv">
        <title>Hybrid origin of Populus tomentosa Carr. identified through genome sequencing and phylogenomic analysis.</title>
        <authorList>
            <person name="An X."/>
            <person name="Gao K."/>
            <person name="Chen Z."/>
            <person name="Li J."/>
            <person name="Yang X."/>
            <person name="Yang X."/>
            <person name="Zhou J."/>
            <person name="Guo T."/>
            <person name="Zhao T."/>
            <person name="Huang S."/>
            <person name="Miao D."/>
            <person name="Khan W.U."/>
            <person name="Rao P."/>
            <person name="Ye M."/>
            <person name="Lei B."/>
            <person name="Liao W."/>
            <person name="Wang J."/>
            <person name="Ji L."/>
            <person name="Li Y."/>
            <person name="Guo B."/>
            <person name="Mustafa N.S."/>
            <person name="Li S."/>
            <person name="Yun Q."/>
            <person name="Keller S.R."/>
            <person name="Mao J."/>
            <person name="Zhang R."/>
            <person name="Strauss S.H."/>
        </authorList>
    </citation>
    <scope>NUCLEOTIDE SEQUENCE</scope>
    <source>
        <strain evidence="7">GM15</strain>
        <tissue evidence="7">Leaf</tissue>
    </source>
</reference>
<comment type="subunit">
    <text evidence="1">Homodimers and heterodimers.</text>
</comment>
<sequence length="820" mass="94585">MAKENGKNKKQVGRQSSENDMKQPKVGNYSPKALDKDTAVFISMSQELKEEGNKLFQKRDHEGAMLKYEKAIKLLPRNHIDVSYLRSNMAACYMQMGLSEYPRAIHECNLSLEVTPKYSKALLKRARCYEALNRLDLAIRDVSTVLKMEPNNFMASEISERVKKTIEQKGLRVNDTVIELPPEYVEPPVASSKLAKQKTKKKKGKKVEEKKTAGETEQKMVGHEVEGQNAGKEIEYSRVDSQLEGKKAEDKVVVEEKLKGKTEEPKKSVKLVFGEDIRWAQLPINCNLLQLREVIADRFPGSEEILIKYRDHEGDLVTITSDEELRWVEASAETQVSIKLYLVEANPKKDPSFDRLTLEEVHKLDIKQKLATENGNMENGKLSENRSYCFDEWIVEFAKLFKNHVGFDSDSYLGLHELGMKVYSDAMEETVTSEEAQDLFNTAASKFQEMAALALFNWGNIHMSRARKRLGFTEEASRESILKEIGKSYDWAQKEYIKAGKRYEEALRIKPDFYEGLLAQAQQQFERAKLSWYYAIGNNVDMETWPSEEVVQLYNMAEDNMEKGMVMWEEFEAQHLNISNIAKVKPQSQKTGSDKLFKDVFSEDATEQARNMRSQINLLWGTILYERSIMEFKLGLPVWQECLEVAIEKFHLAGASPTDIAVMIKNHVSNDNALEGLGFRIDEIVQAWKEMHEAKRWRNGVPTFRLEPLLRRRKQILPFVYTDGDKMKLLSHVTHAGSAMLSRRIAIILILQALRHASLVTRRRQGQVRLLPPTRDFNWVKYQYEVRYDSHLCDKNLEGLSAEDVFLRQMIVIERPHNKE</sequence>
<dbReference type="EMBL" id="JAAWWB010000035">
    <property type="protein sequence ID" value="KAG6740950.1"/>
    <property type="molecule type" value="Genomic_DNA"/>
</dbReference>
<dbReference type="Proteomes" id="UP000886885">
    <property type="component" value="Chromosome 18A"/>
</dbReference>
<protein>
    <recommendedName>
        <fullName evidence="6">PB1 domain-containing protein</fullName>
    </recommendedName>
</protein>
<dbReference type="SMART" id="SM00028">
    <property type="entry name" value="TPR"/>
    <property type="match status" value="4"/>
</dbReference>
<dbReference type="InterPro" id="IPR044517">
    <property type="entry name" value="PHOX1-4"/>
</dbReference>
<feature type="region of interest" description="Disordered" evidence="5">
    <location>
        <begin position="1"/>
        <end position="32"/>
    </location>
</feature>
<feature type="compositionally biased region" description="Basic residues" evidence="5">
    <location>
        <begin position="195"/>
        <end position="205"/>
    </location>
</feature>
<gene>
    <name evidence="7" type="ORF">POTOM_056421</name>
</gene>
<keyword evidence="8" id="KW-1185">Reference proteome</keyword>
<dbReference type="InterPro" id="IPR053793">
    <property type="entry name" value="PB1-like"/>
</dbReference>
<organism evidence="7 8">
    <name type="scientific">Populus tomentosa</name>
    <name type="common">Chinese white poplar</name>
    <dbReference type="NCBI Taxonomy" id="118781"/>
    <lineage>
        <taxon>Eukaryota</taxon>
        <taxon>Viridiplantae</taxon>
        <taxon>Streptophyta</taxon>
        <taxon>Embryophyta</taxon>
        <taxon>Tracheophyta</taxon>
        <taxon>Spermatophyta</taxon>
        <taxon>Magnoliopsida</taxon>
        <taxon>eudicotyledons</taxon>
        <taxon>Gunneridae</taxon>
        <taxon>Pentapetalae</taxon>
        <taxon>rosids</taxon>
        <taxon>fabids</taxon>
        <taxon>Malpighiales</taxon>
        <taxon>Salicaceae</taxon>
        <taxon>Saliceae</taxon>
        <taxon>Populus</taxon>
    </lineage>
</organism>
<dbReference type="Pfam" id="PF00564">
    <property type="entry name" value="PB1"/>
    <property type="match status" value="1"/>
</dbReference>
<evidence type="ECO:0000256" key="3">
    <source>
        <dbReference type="ARBA" id="ARBA00022803"/>
    </source>
</evidence>
<proteinExistence type="predicted"/>
<dbReference type="PANTHER" id="PTHR46183:SF16">
    <property type="entry name" value="PROTEIN PHOX3"/>
    <property type="match status" value="1"/>
</dbReference>
<dbReference type="PROSITE" id="PS51745">
    <property type="entry name" value="PB1"/>
    <property type="match status" value="1"/>
</dbReference>
<feature type="compositionally biased region" description="Basic and acidic residues" evidence="5">
    <location>
        <begin position="206"/>
        <end position="233"/>
    </location>
</feature>
<feature type="domain" description="PB1" evidence="6">
    <location>
        <begin position="266"/>
        <end position="345"/>
    </location>
</feature>
<keyword evidence="3 4" id="KW-0802">TPR repeat</keyword>
<accession>A0A8X7Y8G5</accession>
<evidence type="ECO:0000256" key="1">
    <source>
        <dbReference type="ARBA" id="ARBA00011726"/>
    </source>
</evidence>
<dbReference type="InterPro" id="IPR019734">
    <property type="entry name" value="TPR_rpt"/>
</dbReference>
<evidence type="ECO:0000259" key="6">
    <source>
        <dbReference type="PROSITE" id="PS51745"/>
    </source>
</evidence>
<dbReference type="PANTHER" id="PTHR46183">
    <property type="entry name" value="PROTEIN CLMP1"/>
    <property type="match status" value="1"/>
</dbReference>
<feature type="region of interest" description="Disordered" evidence="5">
    <location>
        <begin position="190"/>
        <end position="233"/>
    </location>
</feature>
<dbReference type="InterPro" id="IPR000270">
    <property type="entry name" value="PB1_dom"/>
</dbReference>
<evidence type="ECO:0000256" key="5">
    <source>
        <dbReference type="SAM" id="MobiDB-lite"/>
    </source>
</evidence>
<comment type="caution">
    <text evidence="7">The sequence shown here is derived from an EMBL/GenBank/DDBJ whole genome shotgun (WGS) entry which is preliminary data.</text>
</comment>
<dbReference type="PROSITE" id="PS50005">
    <property type="entry name" value="TPR"/>
    <property type="match status" value="2"/>
</dbReference>
<evidence type="ECO:0000313" key="7">
    <source>
        <dbReference type="EMBL" id="KAG6740950.1"/>
    </source>
</evidence>
<dbReference type="OrthoDB" id="2942533at2759"/>
<feature type="repeat" description="TPR" evidence="4">
    <location>
        <begin position="119"/>
        <end position="152"/>
    </location>
</feature>
<name>A0A8X7Y8G5_POPTO</name>
<evidence type="ECO:0000256" key="4">
    <source>
        <dbReference type="PROSITE-ProRule" id="PRU00339"/>
    </source>
</evidence>
<dbReference type="SMART" id="SM00666">
    <property type="entry name" value="PB1"/>
    <property type="match status" value="1"/>
</dbReference>
<keyword evidence="2" id="KW-0677">Repeat</keyword>
<dbReference type="AlphaFoldDB" id="A0A8X7Y8G5"/>